<name>A0ABT6SIC5_9ACTN</name>
<keyword evidence="3" id="KW-1185">Reference proteome</keyword>
<sequence>MTHAIARLLESVLRLLLPTARGRHRLSGDQPAERPAEASPARIPHARAPLHTYALHGEDSALVRPYLIAHEQRQEERRQRARRRALWLAVHGVDIGPRLIHGVEVSA</sequence>
<dbReference type="Proteomes" id="UP001223978">
    <property type="component" value="Unassembled WGS sequence"/>
</dbReference>
<comment type="caution">
    <text evidence="2">The sequence shown here is derived from an EMBL/GenBank/DDBJ whole genome shotgun (WGS) entry which is preliminary data.</text>
</comment>
<reference evidence="2 3" key="1">
    <citation type="submission" date="2023-05" db="EMBL/GenBank/DDBJ databases">
        <title>Draft genome sequence of Streptomyces sp. B-S-A6 isolated from a cave soil in Thailand.</title>
        <authorList>
            <person name="Chamroensaksri N."/>
            <person name="Muangham S."/>
        </authorList>
    </citation>
    <scope>NUCLEOTIDE SEQUENCE [LARGE SCALE GENOMIC DNA]</scope>
    <source>
        <strain evidence="2 3">B-S-A6</strain>
    </source>
</reference>
<organism evidence="2 3">
    <name type="scientific">Streptomyces cavernicola</name>
    <dbReference type="NCBI Taxonomy" id="3043613"/>
    <lineage>
        <taxon>Bacteria</taxon>
        <taxon>Bacillati</taxon>
        <taxon>Actinomycetota</taxon>
        <taxon>Actinomycetes</taxon>
        <taxon>Kitasatosporales</taxon>
        <taxon>Streptomycetaceae</taxon>
        <taxon>Streptomyces</taxon>
    </lineage>
</organism>
<evidence type="ECO:0000313" key="2">
    <source>
        <dbReference type="EMBL" id="MDI3407952.1"/>
    </source>
</evidence>
<feature type="region of interest" description="Disordered" evidence="1">
    <location>
        <begin position="23"/>
        <end position="45"/>
    </location>
</feature>
<dbReference type="RefSeq" id="WP_282545856.1">
    <property type="nucleotide sequence ID" value="NZ_JASCIQ010000038.1"/>
</dbReference>
<accession>A0ABT6SIC5</accession>
<evidence type="ECO:0008006" key="4">
    <source>
        <dbReference type="Google" id="ProtNLM"/>
    </source>
</evidence>
<dbReference type="EMBL" id="JASCIQ010000038">
    <property type="protein sequence ID" value="MDI3407952.1"/>
    <property type="molecule type" value="Genomic_DNA"/>
</dbReference>
<evidence type="ECO:0000256" key="1">
    <source>
        <dbReference type="SAM" id="MobiDB-lite"/>
    </source>
</evidence>
<protein>
    <recommendedName>
        <fullName evidence="4">Secreted protein</fullName>
    </recommendedName>
</protein>
<proteinExistence type="predicted"/>
<evidence type="ECO:0000313" key="3">
    <source>
        <dbReference type="Proteomes" id="UP001223978"/>
    </source>
</evidence>
<gene>
    <name evidence="2" type="ORF">QIS96_29570</name>
</gene>